<proteinExistence type="predicted"/>
<dbReference type="Gene3D" id="1.25.40.20">
    <property type="entry name" value="Ankyrin repeat-containing domain"/>
    <property type="match status" value="5"/>
</dbReference>
<organism evidence="4 5">
    <name type="scientific">Giardia muris</name>
    <dbReference type="NCBI Taxonomy" id="5742"/>
    <lineage>
        <taxon>Eukaryota</taxon>
        <taxon>Metamonada</taxon>
        <taxon>Diplomonadida</taxon>
        <taxon>Hexamitidae</taxon>
        <taxon>Giardiinae</taxon>
        <taxon>Giardia</taxon>
    </lineage>
</organism>
<feature type="repeat" description="ANK" evidence="1">
    <location>
        <begin position="1124"/>
        <end position="1151"/>
    </location>
</feature>
<dbReference type="InterPro" id="IPR002110">
    <property type="entry name" value="Ankyrin_rpt"/>
</dbReference>
<dbReference type="Pfam" id="PF12796">
    <property type="entry name" value="Ank_2"/>
    <property type="match status" value="6"/>
</dbReference>
<evidence type="ECO:0000256" key="1">
    <source>
        <dbReference type="PROSITE-ProRule" id="PRU00023"/>
    </source>
</evidence>
<dbReference type="EMBL" id="VDLU01000001">
    <property type="protein sequence ID" value="TNJ29928.1"/>
    <property type="molecule type" value="Genomic_DNA"/>
</dbReference>
<feature type="region of interest" description="Disordered" evidence="2">
    <location>
        <begin position="374"/>
        <end position="401"/>
    </location>
</feature>
<keyword evidence="5" id="KW-1185">Reference proteome</keyword>
<accession>A0A4Z1T2Q1</accession>
<keyword evidence="4" id="KW-0418">Kinase</keyword>
<dbReference type="PANTHER" id="PTHR24120:SF4">
    <property type="entry name" value="GH07239P"/>
    <property type="match status" value="1"/>
</dbReference>
<dbReference type="PANTHER" id="PTHR24120">
    <property type="entry name" value="GH07239P"/>
    <property type="match status" value="1"/>
</dbReference>
<dbReference type="GO" id="GO:0004672">
    <property type="term" value="F:protein kinase activity"/>
    <property type="evidence" value="ECO:0007669"/>
    <property type="project" value="InterPro"/>
</dbReference>
<protein>
    <submittedName>
        <fullName evidence="4">Kinase, NEK</fullName>
    </submittedName>
</protein>
<feature type="domain" description="Protein kinase" evidence="3">
    <location>
        <begin position="11"/>
        <end position="326"/>
    </location>
</feature>
<dbReference type="SUPFAM" id="SSF56112">
    <property type="entry name" value="Protein kinase-like (PK-like)"/>
    <property type="match status" value="1"/>
</dbReference>
<dbReference type="Proteomes" id="UP000315496">
    <property type="component" value="Chromosome 1"/>
</dbReference>
<dbReference type="Gene3D" id="1.10.510.10">
    <property type="entry name" value="Transferase(Phosphotransferase) domain 1"/>
    <property type="match status" value="1"/>
</dbReference>
<dbReference type="OrthoDB" id="159935at2759"/>
<evidence type="ECO:0000313" key="4">
    <source>
        <dbReference type="EMBL" id="TNJ29928.1"/>
    </source>
</evidence>
<comment type="caution">
    <text evidence="4">The sequence shown here is derived from an EMBL/GenBank/DDBJ whole genome shotgun (WGS) entry which is preliminary data.</text>
</comment>
<dbReference type="Gene3D" id="3.30.200.20">
    <property type="entry name" value="Phosphorylase Kinase, domain 1"/>
    <property type="match status" value="1"/>
</dbReference>
<dbReference type="PROSITE" id="PS50297">
    <property type="entry name" value="ANK_REP_REGION"/>
    <property type="match status" value="1"/>
</dbReference>
<evidence type="ECO:0000259" key="3">
    <source>
        <dbReference type="PROSITE" id="PS50011"/>
    </source>
</evidence>
<reference evidence="4 5" key="1">
    <citation type="submission" date="2019-05" db="EMBL/GenBank/DDBJ databases">
        <title>The compact genome of Giardia muris reveals important steps in the evolution of intestinal protozoan parasites.</title>
        <authorList>
            <person name="Xu F."/>
            <person name="Jimenez-Gonzalez A."/>
            <person name="Einarsson E."/>
            <person name="Astvaldsson A."/>
            <person name="Peirasmaki D."/>
            <person name="Eckmann L."/>
            <person name="Andersson J.O."/>
            <person name="Svard S.G."/>
            <person name="Jerlstrom-Hultqvist J."/>
        </authorList>
    </citation>
    <scope>NUCLEOTIDE SEQUENCE [LARGE SCALE GENOMIC DNA]</scope>
    <source>
        <strain evidence="4 5">Roberts-Thomson</strain>
    </source>
</reference>
<dbReference type="PROSITE" id="PS50011">
    <property type="entry name" value="PROTEIN_KINASE_DOM"/>
    <property type="match status" value="1"/>
</dbReference>
<dbReference type="SMART" id="SM00220">
    <property type="entry name" value="S_TKc"/>
    <property type="match status" value="1"/>
</dbReference>
<dbReference type="SMART" id="SM00248">
    <property type="entry name" value="ANK"/>
    <property type="match status" value="19"/>
</dbReference>
<dbReference type="VEuPathDB" id="GiardiaDB:GMRT_15880"/>
<dbReference type="InterPro" id="IPR036770">
    <property type="entry name" value="Ankyrin_rpt-contain_sf"/>
</dbReference>
<dbReference type="PROSITE" id="PS50088">
    <property type="entry name" value="ANK_REPEAT"/>
    <property type="match status" value="1"/>
</dbReference>
<sequence length="1362" mass="150423">MTSKKTLPEPYLWMKSLSKWPCGEVYLASRKTDGQTLAIKEISLGHVTDEAEKSLLLEDFRRLPSYNHPNLIQYYDVIYDSDTDVVYLVMEYIPGGSLRDEVNFRRDYRDHYAEATIWEILCQVIDALIYIHSRKSPSLARAHDVFQNVKSSNILLMERNDQGEEIEPGHISRRIKLTDYGFLRLPTSLYAPNISYSLYQMAHYPPELMELASGDTLCGSRDGALKTTQSLAISSLSAPGGTEVWYSGVKADIWSLACLLLELCNLCKPKFMSEGRNIREFFKKNVGIKLCKGYSSDVMLFLSKTLLLKPSARTGLNDLIDLVINLRDATERLGGLQAEDYFCSRCRTKDAEGAETIESSTQFVPRCKHCLRNDKDQNRSSDKPNIIARFGTPPDPIKPPNWPTRIVTAPTALIKACQAGNAAAAKKAIKDAGAVLATGLSALMCCARSGLREVVELLVEREYGIRQIEKTEKHEAETVTTQEIKEYNDIIGKANPNQPPLRDDPDKVALLKKTVYGELIVGGPTAMMQAYEAGHYDIVSLLAPYEARHVTRYGKTTLMRAAIDGNIPVIQALLPFEAGIQDIYGQTALMLALQNGKEDAARLLLASEAGYVDRYQVSSLMLALDHGFPETALLLIEKEAGVQDSSGKTALMRAVEHGYIQAMQLLATQEAGLRDKMRVTALHIAAEKNDLDAAQLVVEREKTCRTNRGETALHIATRLHFNDLASFLLTYEAGYKNGDGITALQYCCLHDYRDMVPMFLGRETMIYSNDDKLAIELAFEMLHLPIVRLLIPYEGTEITESRGARRSGNSITSTINDGYNSLHQSPTHEMGRHSTQVANSLLSSYQIYELDNPAKYSRSLSESMQKSLRNVDTPGQETLAQSLRLTDELLLSTGPSDSLYLTASSATRLIQAVHENNLFKVFCLAESQAKMTDSAGRTALMHAAILNRLKCLEFLVDFEANMRCARGYNALAYACICGNEDAIRFLAQYEAVDQSRYSKVGNRKTELMVAAEQDDVCAVWCLKNYLRMTNTDGMFALMYAVERNNYNCVRFLLKEKDMELSDGTTAHQRAIELGHDQCAYLIAIAFSHVVLDGYGNTQLMCACMRGDIRTAMKFKAQAGIQNNEGKTALMIAAEQGYHQLVEVLLEVEARMVQLAPKPIILANISCNGLTALMYAAANDNERCVELLIPKEVGGRTDRGVTALMLAASAGAVCAVEKIAKTTEPGASTDEGMTATMYAARCALKDVLAILKDVEAGAVTTTSNEDYGPGITALMLAAMAGSIDCLKALRKETGIATPTTNRKYPSWTALAFACAYGNVNCATALLEKEGAQSRDVVLELIAQDEKLSKSAIGAELTRLIKRV</sequence>
<dbReference type="GO" id="GO:0005524">
    <property type="term" value="F:ATP binding"/>
    <property type="evidence" value="ECO:0007669"/>
    <property type="project" value="InterPro"/>
</dbReference>
<keyword evidence="4" id="KW-0808">Transferase</keyword>
<name>A0A4Z1T2Q1_GIAMU</name>
<evidence type="ECO:0000256" key="2">
    <source>
        <dbReference type="SAM" id="MobiDB-lite"/>
    </source>
</evidence>
<dbReference type="InterPro" id="IPR011009">
    <property type="entry name" value="Kinase-like_dom_sf"/>
</dbReference>
<dbReference type="SUPFAM" id="SSF48403">
    <property type="entry name" value="Ankyrin repeat"/>
    <property type="match status" value="3"/>
</dbReference>
<dbReference type="InterPro" id="IPR000719">
    <property type="entry name" value="Prot_kinase_dom"/>
</dbReference>
<dbReference type="Pfam" id="PF00069">
    <property type="entry name" value="Pkinase"/>
    <property type="match status" value="1"/>
</dbReference>
<evidence type="ECO:0000313" key="5">
    <source>
        <dbReference type="Proteomes" id="UP000315496"/>
    </source>
</evidence>
<gene>
    <name evidence="4" type="ORF">GMRT_15880</name>
</gene>
<keyword evidence="1" id="KW-0040">ANK repeat</keyword>